<dbReference type="Pfam" id="PF13855">
    <property type="entry name" value="LRR_8"/>
    <property type="match status" value="1"/>
</dbReference>
<evidence type="ECO:0000313" key="5">
    <source>
        <dbReference type="Proteomes" id="UP001211907"/>
    </source>
</evidence>
<sequence>MYLIQPAKRHKASDEVMNRAKPAVTRLQRDSTLETLAQKAARLSKKAEDAAVAAKKWERSQLLRAQRSKQERNIHNNPANSDSDTDIDKANTGVVRTNGTSTLTKTHARLEGMAVELLEAIFVCAMCPAVHINAAIGCAALSTPYTDRNLRNVGMDTAVSTAVAVMSSVSAVGDGGAQFNDFWKTALILPPGYWRVYADAAFAGLQMVCCFSRADNRPATMRKQDRNESLAVLAAKTLPKLKHFRGVSLPPTILNDNLVARSNLVGLGFNQAKILNNEKPIFKFPNLSLLDKLKVLDLSLNKNLHGKLPASIVKLAPSLNVLNLSDCSHVGVESINSLLQLKNLEDLKLDKINLTGVPVACFWKLSKLVSLSLSYCQVEGPLTDKMLEMKVLKNLNLSHNNLTGPLPDQFGSLRLLKNLDLSHNSLTGRLPDNVFGIKTLEIFTLNEYEYTGPIKGAPKKYRFSWDFKYNRFEGTLPPTLFTPKLFKLNVSNNLLSGEIPKMIGVSIYLTTLKLSNNKFTGVIPPIFGKLANLKSLCLDGNKLTGFPPTEIILMNELRELRLSGNCFNAPLNEEIVEFFRTKKLTTDYTFAEVKFTFKKGVPINSMAKGTSKENKSGLPTTTEVEGPILNIEADNNEKNNKTDTMTDDTISDNSFSSPAAIPNLFSRTYAAIKSSIFAPLREFVGPLVFGQKRVFSSISSESSGLFEESVPSKKVCLSSSSSLPLALNSLLSGSKSAPLDSVGFLSSPLNLPVPASSVAPAAPRIARVGTISRPVFSPPPPVPPNALRRSSRLKRYKGKCF</sequence>
<dbReference type="InterPro" id="IPR032675">
    <property type="entry name" value="LRR_dom_sf"/>
</dbReference>
<dbReference type="SMART" id="SM00369">
    <property type="entry name" value="LRR_TYP"/>
    <property type="match status" value="4"/>
</dbReference>
<organism evidence="4 5">
    <name type="scientific">Physocladia obscura</name>
    <dbReference type="NCBI Taxonomy" id="109957"/>
    <lineage>
        <taxon>Eukaryota</taxon>
        <taxon>Fungi</taxon>
        <taxon>Fungi incertae sedis</taxon>
        <taxon>Chytridiomycota</taxon>
        <taxon>Chytridiomycota incertae sedis</taxon>
        <taxon>Chytridiomycetes</taxon>
        <taxon>Chytridiales</taxon>
        <taxon>Chytriomycetaceae</taxon>
        <taxon>Physocladia</taxon>
    </lineage>
</organism>
<dbReference type="PANTHER" id="PTHR48004">
    <property type="entry name" value="OS01G0149700 PROTEIN"/>
    <property type="match status" value="1"/>
</dbReference>
<keyword evidence="2" id="KW-0677">Repeat</keyword>
<dbReference type="SUPFAM" id="SSF52075">
    <property type="entry name" value="Outer arm dynein light chain 1"/>
    <property type="match status" value="1"/>
</dbReference>
<accession>A0AAD5T2U9</accession>
<gene>
    <name evidence="4" type="ORF">HK100_010954</name>
</gene>
<proteinExistence type="predicted"/>
<dbReference type="SUPFAM" id="SSF52058">
    <property type="entry name" value="L domain-like"/>
    <property type="match status" value="1"/>
</dbReference>
<dbReference type="PANTHER" id="PTHR48004:SF59">
    <property type="entry name" value="LEUCINE-RICH REPEAT-CONTAINING N-TERMINAL PLANT-TYPE DOMAIN-CONTAINING PROTEIN"/>
    <property type="match status" value="1"/>
</dbReference>
<dbReference type="Gene3D" id="3.80.10.10">
    <property type="entry name" value="Ribonuclease Inhibitor"/>
    <property type="match status" value="2"/>
</dbReference>
<keyword evidence="1" id="KW-0433">Leucine-rich repeat</keyword>
<dbReference type="InterPro" id="IPR003591">
    <property type="entry name" value="Leu-rich_rpt_typical-subtyp"/>
</dbReference>
<dbReference type="AlphaFoldDB" id="A0AAD5T2U9"/>
<dbReference type="FunFam" id="3.80.10.10:FF:000041">
    <property type="entry name" value="LRR receptor-like serine/threonine-protein kinase ERECTA"/>
    <property type="match status" value="2"/>
</dbReference>
<keyword evidence="5" id="KW-1185">Reference proteome</keyword>
<feature type="region of interest" description="Disordered" evidence="3">
    <location>
        <begin position="64"/>
        <end position="93"/>
    </location>
</feature>
<dbReference type="Proteomes" id="UP001211907">
    <property type="component" value="Unassembled WGS sequence"/>
</dbReference>
<evidence type="ECO:0000256" key="2">
    <source>
        <dbReference type="ARBA" id="ARBA00022737"/>
    </source>
</evidence>
<dbReference type="Pfam" id="PF00560">
    <property type="entry name" value="LRR_1"/>
    <property type="match status" value="2"/>
</dbReference>
<evidence type="ECO:0000313" key="4">
    <source>
        <dbReference type="EMBL" id="KAJ3125149.1"/>
    </source>
</evidence>
<evidence type="ECO:0000256" key="1">
    <source>
        <dbReference type="ARBA" id="ARBA00022614"/>
    </source>
</evidence>
<evidence type="ECO:0000256" key="3">
    <source>
        <dbReference type="SAM" id="MobiDB-lite"/>
    </source>
</evidence>
<comment type="caution">
    <text evidence="4">The sequence shown here is derived from an EMBL/GenBank/DDBJ whole genome shotgun (WGS) entry which is preliminary data.</text>
</comment>
<name>A0AAD5T2U9_9FUNG</name>
<dbReference type="InterPro" id="IPR001611">
    <property type="entry name" value="Leu-rich_rpt"/>
</dbReference>
<reference evidence="4" key="1">
    <citation type="submission" date="2020-05" db="EMBL/GenBank/DDBJ databases">
        <title>Phylogenomic resolution of chytrid fungi.</title>
        <authorList>
            <person name="Stajich J.E."/>
            <person name="Amses K."/>
            <person name="Simmons R."/>
            <person name="Seto K."/>
            <person name="Myers J."/>
            <person name="Bonds A."/>
            <person name="Quandt C.A."/>
            <person name="Barry K."/>
            <person name="Liu P."/>
            <person name="Grigoriev I."/>
            <person name="Longcore J.E."/>
            <person name="James T.Y."/>
        </authorList>
    </citation>
    <scope>NUCLEOTIDE SEQUENCE</scope>
    <source>
        <strain evidence="4">JEL0513</strain>
    </source>
</reference>
<dbReference type="EMBL" id="JADGJH010000628">
    <property type="protein sequence ID" value="KAJ3125149.1"/>
    <property type="molecule type" value="Genomic_DNA"/>
</dbReference>
<protein>
    <submittedName>
        <fullName evidence="4">Uncharacterized protein</fullName>
    </submittedName>
</protein>
<dbReference type="InterPro" id="IPR052941">
    <property type="entry name" value="StomDev_PlantInt_Reg"/>
</dbReference>